<reference evidence="1" key="1">
    <citation type="journal article" date="2014" name="Front. Microbiol.">
        <title>High frequency of phylogenetically diverse reductive dehalogenase-homologous genes in deep subseafloor sedimentary metagenomes.</title>
        <authorList>
            <person name="Kawai M."/>
            <person name="Futagami T."/>
            <person name="Toyoda A."/>
            <person name="Takaki Y."/>
            <person name="Nishi S."/>
            <person name="Hori S."/>
            <person name="Arai W."/>
            <person name="Tsubouchi T."/>
            <person name="Morono Y."/>
            <person name="Uchiyama I."/>
            <person name="Ito T."/>
            <person name="Fujiyama A."/>
            <person name="Inagaki F."/>
            <person name="Takami H."/>
        </authorList>
    </citation>
    <scope>NUCLEOTIDE SEQUENCE</scope>
    <source>
        <strain evidence="1">Expedition CK06-06</strain>
    </source>
</reference>
<dbReference type="AlphaFoldDB" id="X1PWP0"/>
<comment type="caution">
    <text evidence="1">The sequence shown here is derived from an EMBL/GenBank/DDBJ whole genome shotgun (WGS) entry which is preliminary data.</text>
</comment>
<sequence>QCQEKKEALFQLDENGGNFEKTARETGITVLTLQRWRGVEPQELEIVESEAEEKFRRYIWKNIFSLSSPVFINKLKAKALEKDRHGAKHCRCK</sequence>
<evidence type="ECO:0000313" key="1">
    <source>
        <dbReference type="EMBL" id="GAI60697.1"/>
    </source>
</evidence>
<organism evidence="1">
    <name type="scientific">marine sediment metagenome</name>
    <dbReference type="NCBI Taxonomy" id="412755"/>
    <lineage>
        <taxon>unclassified sequences</taxon>
        <taxon>metagenomes</taxon>
        <taxon>ecological metagenomes</taxon>
    </lineage>
</organism>
<gene>
    <name evidence="1" type="ORF">S12H4_04795</name>
</gene>
<accession>X1PWP0</accession>
<protein>
    <submittedName>
        <fullName evidence="1">Uncharacterized protein</fullName>
    </submittedName>
</protein>
<proteinExistence type="predicted"/>
<name>X1PWP0_9ZZZZ</name>
<dbReference type="EMBL" id="BARW01001522">
    <property type="protein sequence ID" value="GAI60697.1"/>
    <property type="molecule type" value="Genomic_DNA"/>
</dbReference>
<feature type="non-terminal residue" evidence="1">
    <location>
        <position position="1"/>
    </location>
</feature>